<evidence type="ECO:0000256" key="1">
    <source>
        <dbReference type="ARBA" id="ARBA00008312"/>
    </source>
</evidence>
<dbReference type="GO" id="GO:0034599">
    <property type="term" value="P:cellular response to oxidative stress"/>
    <property type="evidence" value="ECO:0007669"/>
    <property type="project" value="TreeGrafter"/>
</dbReference>
<dbReference type="Pfam" id="PF00175">
    <property type="entry name" value="NAD_binding_1"/>
    <property type="match status" value="1"/>
</dbReference>
<dbReference type="AlphaFoldDB" id="A0A0C1YHF2"/>
<comment type="catalytic activity">
    <reaction evidence="4">
        <text>2 reduced [2Fe-2S]-[ferredoxin] + NADP(+) + H(+) = 2 oxidized [2Fe-2S]-[ferredoxin] + NADPH</text>
        <dbReference type="Rhea" id="RHEA:20125"/>
        <dbReference type="Rhea" id="RHEA-COMP:10000"/>
        <dbReference type="Rhea" id="RHEA-COMP:10001"/>
        <dbReference type="ChEBI" id="CHEBI:15378"/>
        <dbReference type="ChEBI" id="CHEBI:33737"/>
        <dbReference type="ChEBI" id="CHEBI:33738"/>
        <dbReference type="ChEBI" id="CHEBI:57783"/>
        <dbReference type="ChEBI" id="CHEBI:58349"/>
        <dbReference type="EC" id="1.18.1.2"/>
    </reaction>
</comment>
<evidence type="ECO:0000313" key="7">
    <source>
        <dbReference type="Proteomes" id="UP000031572"/>
    </source>
</evidence>
<dbReference type="InterPro" id="IPR039261">
    <property type="entry name" value="FNR_nucleotide-bd"/>
</dbReference>
<dbReference type="SUPFAM" id="SSF52343">
    <property type="entry name" value="Ferredoxin reductase-like, C-terminal NADP-linked domain"/>
    <property type="match status" value="1"/>
</dbReference>
<evidence type="ECO:0000313" key="6">
    <source>
        <dbReference type="EMBL" id="KIF79892.1"/>
    </source>
</evidence>
<dbReference type="EMBL" id="JWJG01000028">
    <property type="protein sequence ID" value="KIF79892.1"/>
    <property type="molecule type" value="Genomic_DNA"/>
</dbReference>
<dbReference type="GO" id="GO:0000166">
    <property type="term" value="F:nucleotide binding"/>
    <property type="evidence" value="ECO:0007669"/>
    <property type="project" value="UniProtKB-KW"/>
</dbReference>
<gene>
    <name evidence="6" type="ORF">TSA66_02065</name>
</gene>
<evidence type="ECO:0000259" key="5">
    <source>
        <dbReference type="PROSITE" id="PS51384"/>
    </source>
</evidence>
<evidence type="ECO:0000256" key="3">
    <source>
        <dbReference type="ARBA" id="ARBA00022741"/>
    </source>
</evidence>
<keyword evidence="7" id="KW-1185">Reference proteome</keyword>
<feature type="domain" description="FAD-binding FR-type" evidence="5">
    <location>
        <begin position="9"/>
        <end position="109"/>
    </location>
</feature>
<dbReference type="InterPro" id="IPR017938">
    <property type="entry name" value="Riboflavin_synthase-like_b-brl"/>
</dbReference>
<dbReference type="PANTHER" id="PTHR47878:SF2">
    <property type="entry name" value="OXIDOREDUCTASE FAD_NAD(P)-BINDING DOMAIN PROTEIN"/>
    <property type="match status" value="1"/>
</dbReference>
<dbReference type="EC" id="1.18.1.2" evidence="2"/>
<dbReference type="CDD" id="cd06195">
    <property type="entry name" value="FNR1"/>
    <property type="match status" value="1"/>
</dbReference>
<reference evidence="6 7" key="1">
    <citation type="submission" date="2014-12" db="EMBL/GenBank/DDBJ databases">
        <title>Denitrispirillum autotrophicum gen. nov., sp. nov., Denitrifying, Facultatively Autotrophic Bacteria Isolated from Rice Paddy Soil.</title>
        <authorList>
            <person name="Ishii S."/>
            <person name="Ashida N."/>
            <person name="Ohno H."/>
            <person name="Otsuka S."/>
            <person name="Yokota A."/>
            <person name="Senoo K."/>
        </authorList>
    </citation>
    <scope>NUCLEOTIDE SEQUENCE [LARGE SCALE GENOMIC DNA]</scope>
    <source>
        <strain evidence="6 7">TSA66</strain>
    </source>
</reference>
<organism evidence="6 7">
    <name type="scientific">Noviherbaspirillum autotrophicum</name>
    <dbReference type="NCBI Taxonomy" id="709839"/>
    <lineage>
        <taxon>Bacteria</taxon>
        <taxon>Pseudomonadati</taxon>
        <taxon>Pseudomonadota</taxon>
        <taxon>Betaproteobacteria</taxon>
        <taxon>Burkholderiales</taxon>
        <taxon>Oxalobacteraceae</taxon>
        <taxon>Noviherbaspirillum</taxon>
    </lineage>
</organism>
<dbReference type="Pfam" id="PF00970">
    <property type="entry name" value="FAD_binding_6"/>
    <property type="match status" value="1"/>
</dbReference>
<keyword evidence="3" id="KW-0547">Nucleotide-binding</keyword>
<dbReference type="PANTHER" id="PTHR47878">
    <property type="entry name" value="OXIDOREDUCTASE FAD/NAD(P)-BINDING DOMAIN PROTEIN"/>
    <property type="match status" value="1"/>
</dbReference>
<sequence>MIDDILAKGKSTLETITSMHWWTESLLTFTTTRPPNYSFVAGQYARLGLPGEHDAIWRAYSMVSAPHEEQLEFYGILVPGGLFTSLLKEIKPGDRILLEKQSFGFMTVDRFEDGDDLWMLSTGTGIGPFISILRDPSVWEKFRHLRLVHCVRHATELSYQTQLTDLARNPPTNAPFPATLQIIQSTTRDPAVAPPRLSGRITTLLENGELERAGGIPLTEKSSRIMLCGNPEMIEETRRLLHQRGLRPCRRALPGQFVTENYW</sequence>
<dbReference type="Proteomes" id="UP000031572">
    <property type="component" value="Unassembled WGS sequence"/>
</dbReference>
<accession>A0A0C1YHF2</accession>
<name>A0A0C1YHF2_9BURK</name>
<dbReference type="Gene3D" id="2.40.30.10">
    <property type="entry name" value="Translation factors"/>
    <property type="match status" value="1"/>
</dbReference>
<dbReference type="InterPro" id="IPR051930">
    <property type="entry name" value="FNR_type-1"/>
</dbReference>
<dbReference type="RefSeq" id="WP_040038803.1">
    <property type="nucleotide sequence ID" value="NZ_JWJG01000028.1"/>
</dbReference>
<dbReference type="GO" id="GO:0004324">
    <property type="term" value="F:ferredoxin-NADP+ reductase activity"/>
    <property type="evidence" value="ECO:0007669"/>
    <property type="project" value="UniProtKB-EC"/>
</dbReference>
<dbReference type="SUPFAM" id="SSF63380">
    <property type="entry name" value="Riboflavin synthase domain-like"/>
    <property type="match status" value="1"/>
</dbReference>
<comment type="similarity">
    <text evidence="1">Belongs to the ferredoxin--NADP reductase type 1 family.</text>
</comment>
<dbReference type="PROSITE" id="PS51384">
    <property type="entry name" value="FAD_FR"/>
    <property type="match status" value="1"/>
</dbReference>
<evidence type="ECO:0000256" key="2">
    <source>
        <dbReference type="ARBA" id="ARBA00013223"/>
    </source>
</evidence>
<dbReference type="InterPro" id="IPR033892">
    <property type="entry name" value="FNR_bac"/>
</dbReference>
<dbReference type="InterPro" id="IPR008333">
    <property type="entry name" value="Cbr1-like_FAD-bd_dom"/>
</dbReference>
<dbReference type="GO" id="GO:0042167">
    <property type="term" value="P:heme catabolic process"/>
    <property type="evidence" value="ECO:0007669"/>
    <property type="project" value="TreeGrafter"/>
</dbReference>
<dbReference type="Gene3D" id="3.40.50.80">
    <property type="entry name" value="Nucleotide-binding domain of ferredoxin-NADP reductase (FNR) module"/>
    <property type="match status" value="1"/>
</dbReference>
<dbReference type="InterPro" id="IPR017927">
    <property type="entry name" value="FAD-bd_FR_type"/>
</dbReference>
<proteinExistence type="inferred from homology"/>
<dbReference type="InterPro" id="IPR001433">
    <property type="entry name" value="OxRdtase_FAD/NAD-bd"/>
</dbReference>
<dbReference type="OrthoDB" id="9784483at2"/>
<protein>
    <recommendedName>
        <fullName evidence="2">ferredoxin--NADP(+) reductase</fullName>
        <ecNumber evidence="2">1.18.1.2</ecNumber>
    </recommendedName>
</protein>
<evidence type="ECO:0000256" key="4">
    <source>
        <dbReference type="ARBA" id="ARBA00047776"/>
    </source>
</evidence>
<comment type="caution">
    <text evidence="6">The sequence shown here is derived from an EMBL/GenBank/DDBJ whole genome shotgun (WGS) entry which is preliminary data.</text>
</comment>
<dbReference type="STRING" id="709839.TSA66_02065"/>